<keyword evidence="3" id="KW-1185">Reference proteome</keyword>
<accession>A0AAV7KY35</accession>
<comment type="caution">
    <text evidence="2">The sequence shown here is derived from an EMBL/GenBank/DDBJ whole genome shotgun (WGS) entry which is preliminary data.</text>
</comment>
<protein>
    <submittedName>
        <fullName evidence="2">Uncharacterized protein</fullName>
    </submittedName>
</protein>
<evidence type="ECO:0000313" key="2">
    <source>
        <dbReference type="EMBL" id="KAJ1083147.1"/>
    </source>
</evidence>
<sequence>MSPTVDAPPITKKQADHPVSIGPRRRPTKELPAAGRDPPASDRTLPEVSTGDPPGQSVFSQEARNANQELPQSAATTKTSSFATSRPASYGGGPKKRAQNDAKTPQKAPPARSGRRSIPLGPPSRGPTPGGPGRARTYAGTKARPSAALEGLPATNSGSPHTPMTAPPRGPSLAATKPAQHRRRLHHPEGGAGLASPGRAARQPCTARPQAAGSPGL</sequence>
<dbReference type="AlphaFoldDB" id="A0AAV7KY35"/>
<feature type="compositionally biased region" description="Polar residues" evidence="1">
    <location>
        <begin position="57"/>
        <end position="71"/>
    </location>
</feature>
<gene>
    <name evidence="2" type="ORF">NDU88_003307</name>
</gene>
<dbReference type="Proteomes" id="UP001066276">
    <property type="component" value="Chromosome 12"/>
</dbReference>
<organism evidence="2 3">
    <name type="scientific">Pleurodeles waltl</name>
    <name type="common">Iberian ribbed newt</name>
    <dbReference type="NCBI Taxonomy" id="8319"/>
    <lineage>
        <taxon>Eukaryota</taxon>
        <taxon>Metazoa</taxon>
        <taxon>Chordata</taxon>
        <taxon>Craniata</taxon>
        <taxon>Vertebrata</taxon>
        <taxon>Euteleostomi</taxon>
        <taxon>Amphibia</taxon>
        <taxon>Batrachia</taxon>
        <taxon>Caudata</taxon>
        <taxon>Salamandroidea</taxon>
        <taxon>Salamandridae</taxon>
        <taxon>Pleurodelinae</taxon>
        <taxon>Pleurodeles</taxon>
    </lineage>
</organism>
<name>A0AAV7KY35_PLEWA</name>
<dbReference type="EMBL" id="JANPWB010000016">
    <property type="protein sequence ID" value="KAJ1083147.1"/>
    <property type="molecule type" value="Genomic_DNA"/>
</dbReference>
<evidence type="ECO:0000313" key="3">
    <source>
        <dbReference type="Proteomes" id="UP001066276"/>
    </source>
</evidence>
<proteinExistence type="predicted"/>
<evidence type="ECO:0000256" key="1">
    <source>
        <dbReference type="SAM" id="MobiDB-lite"/>
    </source>
</evidence>
<feature type="region of interest" description="Disordered" evidence="1">
    <location>
        <begin position="1"/>
        <end position="217"/>
    </location>
</feature>
<feature type="compositionally biased region" description="Low complexity" evidence="1">
    <location>
        <begin position="73"/>
        <end position="85"/>
    </location>
</feature>
<reference evidence="2" key="1">
    <citation type="journal article" date="2022" name="bioRxiv">
        <title>Sequencing and chromosome-scale assembly of the giantPleurodeles waltlgenome.</title>
        <authorList>
            <person name="Brown T."/>
            <person name="Elewa A."/>
            <person name="Iarovenko S."/>
            <person name="Subramanian E."/>
            <person name="Araus A.J."/>
            <person name="Petzold A."/>
            <person name="Susuki M."/>
            <person name="Suzuki K.-i.T."/>
            <person name="Hayashi T."/>
            <person name="Toyoda A."/>
            <person name="Oliveira C."/>
            <person name="Osipova E."/>
            <person name="Leigh N.D."/>
            <person name="Simon A."/>
            <person name="Yun M.H."/>
        </authorList>
    </citation>
    <scope>NUCLEOTIDE SEQUENCE</scope>
    <source>
        <strain evidence="2">20211129_DDA</strain>
        <tissue evidence="2">Liver</tissue>
    </source>
</reference>
<feature type="compositionally biased region" description="Pro residues" evidence="1">
    <location>
        <begin position="120"/>
        <end position="130"/>
    </location>
</feature>